<gene>
    <name evidence="1" type="ORF">BLNAU_3202</name>
</gene>
<protein>
    <submittedName>
        <fullName evidence="1">Uncharacterized protein</fullName>
    </submittedName>
</protein>
<dbReference type="EMBL" id="JARBJD010000014">
    <property type="protein sequence ID" value="KAK2961765.1"/>
    <property type="molecule type" value="Genomic_DNA"/>
</dbReference>
<evidence type="ECO:0000313" key="1">
    <source>
        <dbReference type="EMBL" id="KAK2961765.1"/>
    </source>
</evidence>
<keyword evidence="2" id="KW-1185">Reference proteome</keyword>
<name>A0ABQ9YDB9_9EUKA</name>
<reference evidence="1 2" key="1">
    <citation type="journal article" date="2022" name="bioRxiv">
        <title>Genomics of Preaxostyla Flagellates Illuminates Evolutionary Transitions and the Path Towards Mitochondrial Loss.</title>
        <authorList>
            <person name="Novak L.V.F."/>
            <person name="Treitli S.C."/>
            <person name="Pyrih J."/>
            <person name="Halakuc P."/>
            <person name="Pipaliya S.V."/>
            <person name="Vacek V."/>
            <person name="Brzon O."/>
            <person name="Soukal P."/>
            <person name="Eme L."/>
            <person name="Dacks J.B."/>
            <person name="Karnkowska A."/>
            <person name="Elias M."/>
            <person name="Hampl V."/>
        </authorList>
    </citation>
    <scope>NUCLEOTIDE SEQUENCE [LARGE SCALE GENOMIC DNA]</scope>
    <source>
        <strain evidence="1">NAU3</strain>
        <tissue evidence="1">Gut</tissue>
    </source>
</reference>
<organism evidence="1 2">
    <name type="scientific">Blattamonas nauphoetae</name>
    <dbReference type="NCBI Taxonomy" id="2049346"/>
    <lineage>
        <taxon>Eukaryota</taxon>
        <taxon>Metamonada</taxon>
        <taxon>Preaxostyla</taxon>
        <taxon>Oxymonadida</taxon>
        <taxon>Blattamonas</taxon>
    </lineage>
</organism>
<sequence length="307" mass="34015">MAFQSLLSKVEDEDTHQFIIELMSDNISKWKKEGAETWGRGRILLQTLEMEGFHEGLEQTLHHDKSSNDGRTSLNLSKQCDIHFCLKLTDHTPAEPLTRYASNFSPVAGNSRCIPNSFALFAFQHSQVEFGTARIKQSLILDCYASGILTHQDSEFHPGLWRSLHPICGRWRQCDTGGHRAQRTPDPGTDGLVHADTHLTMSNCIAQAVIVGLSPIFGTPSSSVDVSLSAFANLNHAIPLLYPPLLPALQPPSIPSLANYSTLVAYSTMVSVFDHIFAGIAYAQLMRESFFRCDIQSEQQTLQCGVL</sequence>
<comment type="caution">
    <text evidence="1">The sequence shown here is derived from an EMBL/GenBank/DDBJ whole genome shotgun (WGS) entry which is preliminary data.</text>
</comment>
<proteinExistence type="predicted"/>
<dbReference type="Proteomes" id="UP001281761">
    <property type="component" value="Unassembled WGS sequence"/>
</dbReference>
<evidence type="ECO:0000313" key="2">
    <source>
        <dbReference type="Proteomes" id="UP001281761"/>
    </source>
</evidence>
<accession>A0ABQ9YDB9</accession>